<keyword evidence="12" id="KW-0732">Signal</keyword>
<gene>
    <name evidence="14" type="ORF">RR48_05648</name>
</gene>
<reference evidence="14 15" key="1">
    <citation type="journal article" date="2015" name="Nat. Commun.">
        <title>Outbred genome sequencing and CRISPR/Cas9 gene editing in butterflies.</title>
        <authorList>
            <person name="Li X."/>
            <person name="Fan D."/>
            <person name="Zhang W."/>
            <person name="Liu G."/>
            <person name="Zhang L."/>
            <person name="Zhao L."/>
            <person name="Fang X."/>
            <person name="Chen L."/>
            <person name="Dong Y."/>
            <person name="Chen Y."/>
            <person name="Ding Y."/>
            <person name="Zhao R."/>
            <person name="Feng M."/>
            <person name="Zhu Y."/>
            <person name="Feng Y."/>
            <person name="Jiang X."/>
            <person name="Zhu D."/>
            <person name="Xiang H."/>
            <person name="Feng X."/>
            <person name="Li S."/>
            <person name="Wang J."/>
            <person name="Zhang G."/>
            <person name="Kronforst M.R."/>
            <person name="Wang W."/>
        </authorList>
    </citation>
    <scope>NUCLEOTIDE SEQUENCE [LARGE SCALE GENOMIC DNA]</scope>
    <source>
        <strain evidence="14">Ya'a_city_454_Pm</strain>
        <tissue evidence="14">Whole body</tissue>
    </source>
</reference>
<name>A0A0N0PD42_PAPMA</name>
<dbReference type="InterPro" id="IPR018114">
    <property type="entry name" value="TRYPSIN_HIS"/>
</dbReference>
<comment type="similarity">
    <text evidence="2">Belongs to the peptidase S1 family.</text>
</comment>
<keyword evidence="3" id="KW-0800">Toxin</keyword>
<evidence type="ECO:0000256" key="11">
    <source>
        <dbReference type="RuleBase" id="RU363034"/>
    </source>
</evidence>
<dbReference type="PROSITE" id="PS00134">
    <property type="entry name" value="TRYPSIN_HIS"/>
    <property type="match status" value="1"/>
</dbReference>
<dbReference type="PANTHER" id="PTHR24276">
    <property type="entry name" value="POLYSERASE-RELATED"/>
    <property type="match status" value="1"/>
</dbReference>
<evidence type="ECO:0000256" key="7">
    <source>
        <dbReference type="ARBA" id="ARBA00023157"/>
    </source>
</evidence>
<accession>A0A0N0PD42</accession>
<comment type="subcellular location">
    <subcellularLocation>
        <location evidence="1">Secreted</location>
        <location evidence="1">Extracellular space</location>
    </subcellularLocation>
</comment>
<evidence type="ECO:0000256" key="4">
    <source>
        <dbReference type="ARBA" id="ARBA00022670"/>
    </source>
</evidence>
<keyword evidence="8" id="KW-1199">Hemostasis impairing toxin</keyword>
<evidence type="ECO:0000256" key="8">
    <source>
        <dbReference type="ARBA" id="ARBA00023240"/>
    </source>
</evidence>
<dbReference type="PRINTS" id="PR00722">
    <property type="entry name" value="CHYMOTRYPSIN"/>
</dbReference>
<dbReference type="InterPro" id="IPR050430">
    <property type="entry name" value="Peptidase_S1"/>
</dbReference>
<dbReference type="Pfam" id="PF00089">
    <property type="entry name" value="Trypsin"/>
    <property type="match status" value="1"/>
</dbReference>
<comment type="function">
    <text evidence="9">Fibrinolytic activity; shows preferential cleavage of Arg-Gly bonds in all three fibrinogen chains. Contact with the caterpillars causes severe bleeding, due the anticoagulant effect of the protein.</text>
</comment>
<dbReference type="KEGG" id="pmac:106710129"/>
<feature type="domain" description="Peptidase S1" evidence="13">
    <location>
        <begin position="39"/>
        <end position="276"/>
    </location>
</feature>
<dbReference type="PANTHER" id="PTHR24276:SF91">
    <property type="entry name" value="AT26814P-RELATED"/>
    <property type="match status" value="1"/>
</dbReference>
<evidence type="ECO:0000256" key="3">
    <source>
        <dbReference type="ARBA" id="ARBA00022656"/>
    </source>
</evidence>
<dbReference type="InterPro" id="IPR043504">
    <property type="entry name" value="Peptidase_S1_PA_chymotrypsin"/>
</dbReference>
<keyword evidence="15" id="KW-1185">Reference proteome</keyword>
<dbReference type="InParanoid" id="A0A0N0PD42"/>
<dbReference type="EMBL" id="KQ460326">
    <property type="protein sequence ID" value="KPJ15684.1"/>
    <property type="molecule type" value="Genomic_DNA"/>
</dbReference>
<feature type="signal peptide" evidence="12">
    <location>
        <begin position="1"/>
        <end position="18"/>
    </location>
</feature>
<dbReference type="OrthoDB" id="5565075at2759"/>
<evidence type="ECO:0000256" key="9">
    <source>
        <dbReference type="ARBA" id="ARBA00055534"/>
    </source>
</evidence>
<sequence>MVYSVGILLATLLVAGLALPTPDTDVSQFYGHSDPTGRIVGGSNAGNVPFMVALSSGLISRSFLCGGSLVGRRRVLTAAHCIAAVFSGGSLTNSLRGTVGTNRWNSGGTSFNFARNITHPNYVAGPIKNDIGLLVTSSDVALSNSVQIVALNYDFIGANVGTTVYGWGRIRQGGQSSATLLQLNKNTFDGARCVTDVARMAQQLNIRAPAVQPHIEICTFHSANHGTCHGDSGGPLVLRSNGRQIGIVSWGLPCARGAPDMFVRISAYRSWLQSNL</sequence>
<evidence type="ECO:0000313" key="14">
    <source>
        <dbReference type="EMBL" id="KPJ15684.1"/>
    </source>
</evidence>
<keyword evidence="5 11" id="KW-0378">Hydrolase</keyword>
<dbReference type="GO" id="GO:0005576">
    <property type="term" value="C:extracellular region"/>
    <property type="evidence" value="ECO:0007669"/>
    <property type="project" value="UniProtKB-SubCell"/>
</dbReference>
<dbReference type="GO" id="GO:0090729">
    <property type="term" value="F:toxin activity"/>
    <property type="evidence" value="ECO:0007669"/>
    <property type="project" value="UniProtKB-KW"/>
</dbReference>
<dbReference type="CDD" id="cd00190">
    <property type="entry name" value="Tryp_SPc"/>
    <property type="match status" value="1"/>
</dbReference>
<keyword evidence="7" id="KW-1015">Disulfide bond</keyword>
<protein>
    <submittedName>
        <fullName evidence="14">Chymotrypsin-1</fullName>
    </submittedName>
</protein>
<dbReference type="PROSITE" id="PS50240">
    <property type="entry name" value="TRYPSIN_DOM"/>
    <property type="match status" value="1"/>
</dbReference>
<dbReference type="STRING" id="76193.A0A0N0PD42"/>
<evidence type="ECO:0000256" key="12">
    <source>
        <dbReference type="SAM" id="SignalP"/>
    </source>
</evidence>
<dbReference type="GO" id="GO:0006508">
    <property type="term" value="P:proteolysis"/>
    <property type="evidence" value="ECO:0007669"/>
    <property type="project" value="UniProtKB-KW"/>
</dbReference>
<evidence type="ECO:0000256" key="5">
    <source>
        <dbReference type="ARBA" id="ARBA00022801"/>
    </source>
</evidence>
<dbReference type="PROSITE" id="PS00135">
    <property type="entry name" value="TRYPSIN_SER"/>
    <property type="match status" value="1"/>
</dbReference>
<keyword evidence="6 11" id="KW-0720">Serine protease</keyword>
<dbReference type="SMART" id="SM00020">
    <property type="entry name" value="Tryp_SPc"/>
    <property type="match status" value="1"/>
</dbReference>
<evidence type="ECO:0000256" key="2">
    <source>
        <dbReference type="ARBA" id="ARBA00007664"/>
    </source>
</evidence>
<feature type="chain" id="PRO_5005857363" evidence="12">
    <location>
        <begin position="19"/>
        <end position="276"/>
    </location>
</feature>
<dbReference type="Gene3D" id="2.40.10.10">
    <property type="entry name" value="Trypsin-like serine proteases"/>
    <property type="match status" value="2"/>
</dbReference>
<dbReference type="InterPro" id="IPR001254">
    <property type="entry name" value="Trypsin_dom"/>
</dbReference>
<dbReference type="InterPro" id="IPR001314">
    <property type="entry name" value="Peptidase_S1A"/>
</dbReference>
<evidence type="ECO:0000313" key="15">
    <source>
        <dbReference type="Proteomes" id="UP000053240"/>
    </source>
</evidence>
<evidence type="ECO:0000256" key="1">
    <source>
        <dbReference type="ARBA" id="ARBA00004239"/>
    </source>
</evidence>
<dbReference type="InterPro" id="IPR033116">
    <property type="entry name" value="TRYPSIN_SER"/>
</dbReference>
<evidence type="ECO:0000259" key="13">
    <source>
        <dbReference type="PROSITE" id="PS50240"/>
    </source>
</evidence>
<keyword evidence="4 11" id="KW-0645">Protease</keyword>
<organism evidence="14 15">
    <name type="scientific">Papilio machaon</name>
    <name type="common">Old World swallowtail butterfly</name>
    <dbReference type="NCBI Taxonomy" id="76193"/>
    <lineage>
        <taxon>Eukaryota</taxon>
        <taxon>Metazoa</taxon>
        <taxon>Ecdysozoa</taxon>
        <taxon>Arthropoda</taxon>
        <taxon>Hexapoda</taxon>
        <taxon>Insecta</taxon>
        <taxon>Pterygota</taxon>
        <taxon>Neoptera</taxon>
        <taxon>Endopterygota</taxon>
        <taxon>Lepidoptera</taxon>
        <taxon>Glossata</taxon>
        <taxon>Ditrysia</taxon>
        <taxon>Papilionoidea</taxon>
        <taxon>Papilionidae</taxon>
        <taxon>Papilioninae</taxon>
        <taxon>Papilio</taxon>
    </lineage>
</organism>
<proteinExistence type="inferred from homology"/>
<dbReference type="Proteomes" id="UP000053240">
    <property type="component" value="Unassembled WGS sequence"/>
</dbReference>
<dbReference type="SUPFAM" id="SSF50494">
    <property type="entry name" value="Trypsin-like serine proteases"/>
    <property type="match status" value="1"/>
</dbReference>
<keyword evidence="10" id="KW-1205">Fibrinolytic toxin</keyword>
<dbReference type="FunFam" id="2.40.10.10:FF:000068">
    <property type="entry name" value="transmembrane protease serine 2"/>
    <property type="match status" value="1"/>
</dbReference>
<dbReference type="AlphaFoldDB" id="A0A0N0PD42"/>
<evidence type="ECO:0000256" key="10">
    <source>
        <dbReference type="ARBA" id="ARBA00084094"/>
    </source>
</evidence>
<dbReference type="InterPro" id="IPR009003">
    <property type="entry name" value="Peptidase_S1_PA"/>
</dbReference>
<evidence type="ECO:0000256" key="6">
    <source>
        <dbReference type="ARBA" id="ARBA00022825"/>
    </source>
</evidence>
<dbReference type="GO" id="GO:0004252">
    <property type="term" value="F:serine-type endopeptidase activity"/>
    <property type="evidence" value="ECO:0007669"/>
    <property type="project" value="InterPro"/>
</dbReference>